<comment type="caution">
    <text evidence="1">The sequence shown here is derived from an EMBL/GenBank/DDBJ whole genome shotgun (WGS) entry which is preliminary data.</text>
</comment>
<accession>A0ACA9YG46</accession>
<evidence type="ECO:0000313" key="2">
    <source>
        <dbReference type="Proteomes" id="UP001152531"/>
    </source>
</evidence>
<protein>
    <submittedName>
        <fullName evidence="1">Suppressor protein Stm1p</fullName>
    </submittedName>
</protein>
<evidence type="ECO:0000313" key="1">
    <source>
        <dbReference type="EMBL" id="CAH6723572.1"/>
    </source>
</evidence>
<gene>
    <name evidence="1" type="ORF">CLIB1444_16S01816</name>
</gene>
<proteinExistence type="predicted"/>
<dbReference type="Proteomes" id="UP001152531">
    <property type="component" value="Unassembled WGS sequence"/>
</dbReference>
<sequence length="276" mass="30237">MSFENKNLFHLLGNDVEDEEPILATKEVVKKGTSSKKSDEPPAKADPSKAKNKKKVGGNEGAYKTKIDNKSVSAPSSTPSKHYKKPLDRQSRSNKKDSSKKVSQGWGSKDGEANLEDEVEAEEDAVAELAEDDETVVEDVPKRSLNDYFEELKLKQAELDGQKVIRSANQGAEDKWTAEEKIIKQREEYFSATAEKKTRTKAQKEKKFLEIEATFADQTPVSSRGARGSSRGPRGASRGRGSAPRGRGAPRGKPSAPKADASSKINLADDKKFPSL</sequence>
<name>A0ACA9YG46_9ASCO</name>
<reference evidence="1" key="1">
    <citation type="submission" date="2022-06" db="EMBL/GenBank/DDBJ databases">
        <authorList>
            <person name="Legras J.-L."/>
            <person name="Devillers H."/>
            <person name="Grondin C."/>
        </authorList>
    </citation>
    <scope>NUCLEOTIDE SEQUENCE</scope>
    <source>
        <strain evidence="1">CLIB 1444</strain>
    </source>
</reference>
<keyword evidence="2" id="KW-1185">Reference proteome</keyword>
<dbReference type="EMBL" id="CALSDN010000016">
    <property type="protein sequence ID" value="CAH6723572.1"/>
    <property type="molecule type" value="Genomic_DNA"/>
</dbReference>
<organism evidence="1 2">
    <name type="scientific">[Candida] jaroonii</name>
    <dbReference type="NCBI Taxonomy" id="467808"/>
    <lineage>
        <taxon>Eukaryota</taxon>
        <taxon>Fungi</taxon>
        <taxon>Dikarya</taxon>
        <taxon>Ascomycota</taxon>
        <taxon>Saccharomycotina</taxon>
        <taxon>Pichiomycetes</taxon>
        <taxon>Debaryomycetaceae</taxon>
        <taxon>Yamadazyma</taxon>
    </lineage>
</organism>